<gene>
    <name evidence="1" type="ORF">FTV88_2736</name>
</gene>
<dbReference type="KEGG" id="hcv:FTV88_2736"/>
<organism evidence="1 2">
    <name type="scientific">Heliorestis convoluta</name>
    <dbReference type="NCBI Taxonomy" id="356322"/>
    <lineage>
        <taxon>Bacteria</taxon>
        <taxon>Bacillati</taxon>
        <taxon>Bacillota</taxon>
        <taxon>Clostridia</taxon>
        <taxon>Eubacteriales</taxon>
        <taxon>Heliobacteriaceae</taxon>
        <taxon>Heliorestis</taxon>
    </lineage>
</organism>
<name>A0A5Q2N8K4_9FIRM</name>
<dbReference type="AlphaFoldDB" id="A0A5Q2N8K4"/>
<evidence type="ECO:0000313" key="2">
    <source>
        <dbReference type="Proteomes" id="UP000366051"/>
    </source>
</evidence>
<sequence length="75" mass="8942">MSENQLERISQSFLAFQKAAHDLQEAIKEGKYEYTLYMTYPFTEDFNDVVSKIFIWSEAHKDYLTILRKQQQDNG</sequence>
<evidence type="ECO:0000313" key="1">
    <source>
        <dbReference type="EMBL" id="QGG48825.1"/>
    </source>
</evidence>
<proteinExistence type="predicted"/>
<keyword evidence="2" id="KW-1185">Reference proteome</keyword>
<protein>
    <submittedName>
        <fullName evidence="1">Uncharacterized protein</fullName>
    </submittedName>
</protein>
<accession>A0A5Q2N8K4</accession>
<dbReference type="EMBL" id="CP045875">
    <property type="protein sequence ID" value="QGG48825.1"/>
    <property type="molecule type" value="Genomic_DNA"/>
</dbReference>
<dbReference type="Proteomes" id="UP000366051">
    <property type="component" value="Chromosome"/>
</dbReference>
<dbReference type="RefSeq" id="WP_153725923.1">
    <property type="nucleotide sequence ID" value="NZ_CP045875.1"/>
</dbReference>
<reference evidence="2" key="1">
    <citation type="submission" date="2019-11" db="EMBL/GenBank/DDBJ databases">
        <title>Genome sequence of Heliorestis convoluta strain HH, an alkaliphilic and minimalistic phototrophic bacterium from a soda lake in Egypt.</title>
        <authorList>
            <person name="Dewey E.D."/>
            <person name="Stokes L.M."/>
            <person name="Burchell B.M."/>
            <person name="Shaffer K.N."/>
            <person name="Huntington A.M."/>
            <person name="Baker J.M."/>
            <person name="Nadendla S."/>
            <person name="Giglio M.G."/>
            <person name="Touchman J.W."/>
            <person name="Blankenship R.E."/>
            <person name="Madigan M.T."/>
            <person name="Sattley W.M."/>
        </authorList>
    </citation>
    <scope>NUCLEOTIDE SEQUENCE [LARGE SCALE GENOMIC DNA]</scope>
    <source>
        <strain evidence="2">HH</strain>
    </source>
</reference>